<dbReference type="OrthoDB" id="4331735at2"/>
<dbReference type="KEGG" id="slk:SLUN_23825"/>
<dbReference type="Proteomes" id="UP000244201">
    <property type="component" value="Chromosome"/>
</dbReference>
<proteinExistence type="predicted"/>
<reference evidence="1 2" key="1">
    <citation type="submission" date="2018-01" db="EMBL/GenBank/DDBJ databases">
        <title>Complete genome sequence of Streptomyces lunaelactis MM109T, a Ferroverdin A producer isolated from cave moonmilk deposits.</title>
        <authorList>
            <person name="Naome A."/>
            <person name="Martinet L."/>
            <person name="Maciejewska M."/>
            <person name="Anderssen S."/>
            <person name="Adam D."/>
            <person name="Tenconi E."/>
            <person name="Deflandre B."/>
            <person name="Arguelles-Arias A."/>
            <person name="Calusinska M."/>
            <person name="Copieters W."/>
            <person name="Karim L."/>
            <person name="Hanikenne M."/>
            <person name="Baurain D."/>
            <person name="van Wezel G."/>
            <person name="Smargiasso N."/>
            <person name="de Pauw E."/>
            <person name="Delfosse P."/>
            <person name="Rigali S."/>
        </authorList>
    </citation>
    <scope>NUCLEOTIDE SEQUENCE [LARGE SCALE GENOMIC DNA]</scope>
    <source>
        <strain evidence="1 2">MM109</strain>
    </source>
</reference>
<protein>
    <recommendedName>
        <fullName evidence="3">AG1 protein</fullName>
    </recommendedName>
</protein>
<name>A0A2R4T6M5_9ACTN</name>
<evidence type="ECO:0000313" key="1">
    <source>
        <dbReference type="EMBL" id="AVZ74746.1"/>
    </source>
</evidence>
<evidence type="ECO:0000313" key="2">
    <source>
        <dbReference type="Proteomes" id="UP000244201"/>
    </source>
</evidence>
<dbReference type="EMBL" id="CP026304">
    <property type="protein sequence ID" value="AVZ74746.1"/>
    <property type="molecule type" value="Genomic_DNA"/>
</dbReference>
<dbReference type="RefSeq" id="WP_108151500.1">
    <property type="nucleotide sequence ID" value="NZ_CP026304.1"/>
</dbReference>
<evidence type="ECO:0008006" key="3">
    <source>
        <dbReference type="Google" id="ProtNLM"/>
    </source>
</evidence>
<sequence length="145" mass="15589">MAWEEWAQIKAEVADRHAFQMQLNQLAPAGGGGSSAPDLASSPAKKQAAVKAINDALEPGVVNDGKHTAESVNAAVKEFGARDGYGWDTSGALKKAHEAWAKQVKTLLDRLATEKSLLSTTTINFQNNDLDIAAQMARHSRIDDY</sequence>
<keyword evidence="2" id="KW-1185">Reference proteome</keyword>
<dbReference type="GeneID" id="55658279"/>
<dbReference type="AlphaFoldDB" id="A0A2R4T6M5"/>
<organism evidence="1 2">
    <name type="scientific">Streptomyces lunaelactis</name>
    <dbReference type="NCBI Taxonomy" id="1535768"/>
    <lineage>
        <taxon>Bacteria</taxon>
        <taxon>Bacillati</taxon>
        <taxon>Actinomycetota</taxon>
        <taxon>Actinomycetes</taxon>
        <taxon>Kitasatosporales</taxon>
        <taxon>Streptomycetaceae</taxon>
        <taxon>Streptomyces</taxon>
    </lineage>
</organism>
<gene>
    <name evidence="1" type="ORF">SLUN_23825</name>
</gene>
<accession>A0A2R4T6M5</accession>